<protein>
    <submittedName>
        <fullName evidence="2">Uncharacterized protein</fullName>
    </submittedName>
</protein>
<keyword evidence="1" id="KW-0812">Transmembrane</keyword>
<dbReference type="OrthoDB" id="78296at2759"/>
<evidence type="ECO:0000313" key="2">
    <source>
        <dbReference type="EMBL" id="KAG0463256.1"/>
    </source>
</evidence>
<name>A0A835UL12_VANPL</name>
<gene>
    <name evidence="2" type="ORF">HPP92_019325</name>
</gene>
<keyword evidence="3" id="KW-1185">Reference proteome</keyword>
<keyword evidence="1" id="KW-1133">Transmembrane helix</keyword>
<evidence type="ECO:0000313" key="3">
    <source>
        <dbReference type="Proteomes" id="UP000636800"/>
    </source>
</evidence>
<accession>A0A835UL12</accession>
<keyword evidence="1" id="KW-0472">Membrane</keyword>
<feature type="transmembrane region" description="Helical" evidence="1">
    <location>
        <begin position="71"/>
        <end position="93"/>
    </location>
</feature>
<dbReference type="Proteomes" id="UP000636800">
    <property type="component" value="Chromosome 10"/>
</dbReference>
<proteinExistence type="predicted"/>
<evidence type="ECO:0000256" key="1">
    <source>
        <dbReference type="SAM" id="Phobius"/>
    </source>
</evidence>
<dbReference type="EMBL" id="JADCNL010000010">
    <property type="protein sequence ID" value="KAG0463256.1"/>
    <property type="molecule type" value="Genomic_DNA"/>
</dbReference>
<comment type="caution">
    <text evidence="2">The sequence shown here is derived from an EMBL/GenBank/DDBJ whole genome shotgun (WGS) entry which is preliminary data.</text>
</comment>
<reference evidence="2 3" key="1">
    <citation type="journal article" date="2020" name="Nat. Food">
        <title>A phased Vanilla planifolia genome enables genetic improvement of flavour and production.</title>
        <authorList>
            <person name="Hasing T."/>
            <person name="Tang H."/>
            <person name="Brym M."/>
            <person name="Khazi F."/>
            <person name="Huang T."/>
            <person name="Chambers A.H."/>
        </authorList>
    </citation>
    <scope>NUCLEOTIDE SEQUENCE [LARGE SCALE GENOMIC DNA]</scope>
    <source>
        <tissue evidence="2">Leaf</tissue>
    </source>
</reference>
<sequence>MLQLSKHASNNAEGNQYKTLRKLLEQNLTGMFPLCYKNSLKSKKLSSSIPSFSLASFDSNSSIPCSPLSSITHFFSCFFLFLFTFSFCFLTIFMTTATLRSSSSTVATFPSQLQQILFLGIQQKLQLHYLVINLLLDHLSLD</sequence>
<dbReference type="AlphaFoldDB" id="A0A835UL12"/>
<organism evidence="2 3">
    <name type="scientific">Vanilla planifolia</name>
    <name type="common">Vanilla</name>
    <dbReference type="NCBI Taxonomy" id="51239"/>
    <lineage>
        <taxon>Eukaryota</taxon>
        <taxon>Viridiplantae</taxon>
        <taxon>Streptophyta</taxon>
        <taxon>Embryophyta</taxon>
        <taxon>Tracheophyta</taxon>
        <taxon>Spermatophyta</taxon>
        <taxon>Magnoliopsida</taxon>
        <taxon>Liliopsida</taxon>
        <taxon>Asparagales</taxon>
        <taxon>Orchidaceae</taxon>
        <taxon>Vanilloideae</taxon>
        <taxon>Vanilleae</taxon>
        <taxon>Vanilla</taxon>
    </lineage>
</organism>